<gene>
    <name evidence="1" type="ORF">CCACVL1_23671</name>
</gene>
<reference evidence="1 2" key="1">
    <citation type="submission" date="2013-09" db="EMBL/GenBank/DDBJ databases">
        <title>Corchorus capsularis genome sequencing.</title>
        <authorList>
            <person name="Alam M."/>
            <person name="Haque M.S."/>
            <person name="Islam M.S."/>
            <person name="Emdad E.M."/>
            <person name="Islam M.M."/>
            <person name="Ahmed B."/>
            <person name="Halim A."/>
            <person name="Hossen Q.M.M."/>
            <person name="Hossain M.Z."/>
            <person name="Ahmed R."/>
            <person name="Khan M.M."/>
            <person name="Islam R."/>
            <person name="Rashid M.M."/>
            <person name="Khan S.A."/>
            <person name="Rahman M.S."/>
            <person name="Alam M."/>
        </authorList>
    </citation>
    <scope>NUCLEOTIDE SEQUENCE [LARGE SCALE GENOMIC DNA]</scope>
    <source>
        <strain evidence="2">cv. CVL-1</strain>
        <tissue evidence="1">Whole seedling</tissue>
    </source>
</reference>
<comment type="caution">
    <text evidence="1">The sequence shown here is derived from an EMBL/GenBank/DDBJ whole genome shotgun (WGS) entry which is preliminary data.</text>
</comment>
<dbReference type="Gramene" id="OMO61240">
    <property type="protein sequence ID" value="OMO61240"/>
    <property type="gene ID" value="CCACVL1_23671"/>
</dbReference>
<evidence type="ECO:0000313" key="1">
    <source>
        <dbReference type="EMBL" id="OMO61240.1"/>
    </source>
</evidence>
<protein>
    <submittedName>
        <fullName evidence="1">Uncharacterized protein</fullName>
    </submittedName>
</protein>
<dbReference type="Proteomes" id="UP000188268">
    <property type="component" value="Unassembled WGS sequence"/>
</dbReference>
<keyword evidence="2" id="KW-1185">Reference proteome</keyword>
<evidence type="ECO:0000313" key="2">
    <source>
        <dbReference type="Proteomes" id="UP000188268"/>
    </source>
</evidence>
<organism evidence="1 2">
    <name type="scientific">Corchorus capsularis</name>
    <name type="common">Jute</name>
    <dbReference type="NCBI Taxonomy" id="210143"/>
    <lineage>
        <taxon>Eukaryota</taxon>
        <taxon>Viridiplantae</taxon>
        <taxon>Streptophyta</taxon>
        <taxon>Embryophyta</taxon>
        <taxon>Tracheophyta</taxon>
        <taxon>Spermatophyta</taxon>
        <taxon>Magnoliopsida</taxon>
        <taxon>eudicotyledons</taxon>
        <taxon>Gunneridae</taxon>
        <taxon>Pentapetalae</taxon>
        <taxon>rosids</taxon>
        <taxon>malvids</taxon>
        <taxon>Malvales</taxon>
        <taxon>Malvaceae</taxon>
        <taxon>Grewioideae</taxon>
        <taxon>Apeibeae</taxon>
        <taxon>Corchorus</taxon>
    </lineage>
</organism>
<accession>A0A1R3GTB3</accession>
<dbReference type="AlphaFoldDB" id="A0A1R3GTB3"/>
<proteinExistence type="predicted"/>
<name>A0A1R3GTB3_COCAP</name>
<sequence>MAKALKFTWEAGVRILALPSSNGVEAAYNFKKSDCGNDKADGG</sequence>
<dbReference type="EMBL" id="AWWV01013536">
    <property type="protein sequence ID" value="OMO61240.1"/>
    <property type="molecule type" value="Genomic_DNA"/>
</dbReference>